<evidence type="ECO:0008006" key="4">
    <source>
        <dbReference type="Google" id="ProtNLM"/>
    </source>
</evidence>
<keyword evidence="1" id="KW-0812">Transmembrane</keyword>
<keyword evidence="1" id="KW-1133">Transmembrane helix</keyword>
<keyword evidence="3" id="KW-1185">Reference proteome</keyword>
<protein>
    <recommendedName>
        <fullName evidence="4">Dialkylrecorsinol condensing enzyme</fullName>
    </recommendedName>
</protein>
<dbReference type="AlphaFoldDB" id="A0A2P8CY32"/>
<dbReference type="OrthoDB" id="4547866at2"/>
<reference evidence="2 3" key="1">
    <citation type="submission" date="2018-03" db="EMBL/GenBank/DDBJ databases">
        <title>Genomic Encyclopedia of Type Strains, Phase III (KMG-III): the genomes of soil and plant-associated and newly described type strains.</title>
        <authorList>
            <person name="Whitman W."/>
        </authorList>
    </citation>
    <scope>NUCLEOTIDE SEQUENCE [LARGE SCALE GENOMIC DNA]</scope>
    <source>
        <strain evidence="2 3">CGMCC 1.12700</strain>
    </source>
</reference>
<dbReference type="InterPro" id="IPR029039">
    <property type="entry name" value="Flavoprotein-like_sf"/>
</dbReference>
<evidence type="ECO:0000313" key="2">
    <source>
        <dbReference type="EMBL" id="PSK89873.1"/>
    </source>
</evidence>
<name>A0A2P8CY32_9BACT</name>
<accession>A0A2P8CY32</accession>
<keyword evidence="1" id="KW-0472">Membrane</keyword>
<dbReference type="EMBL" id="PYGD01000010">
    <property type="protein sequence ID" value="PSK89873.1"/>
    <property type="molecule type" value="Genomic_DNA"/>
</dbReference>
<feature type="transmembrane region" description="Helical" evidence="1">
    <location>
        <begin position="258"/>
        <end position="277"/>
    </location>
</feature>
<dbReference type="Proteomes" id="UP000240572">
    <property type="component" value="Unassembled WGS sequence"/>
</dbReference>
<organism evidence="2 3">
    <name type="scientific">Taibaiella chishuiensis</name>
    <dbReference type="NCBI Taxonomy" id="1434707"/>
    <lineage>
        <taxon>Bacteria</taxon>
        <taxon>Pseudomonadati</taxon>
        <taxon>Bacteroidota</taxon>
        <taxon>Chitinophagia</taxon>
        <taxon>Chitinophagales</taxon>
        <taxon>Chitinophagaceae</taxon>
        <taxon>Taibaiella</taxon>
    </lineage>
</organism>
<sequence>MKILAIYASQSGQLRDILNNLVKDIQGEAEIDFAEIKLVQPFPFPWSAATFFDAMPECVLQIPSDIQPMPQLAAKDYDLVIFGYQPWFLSPSNPANSFLKSEWARVLKGKPVLTVVGCRNMWLNAQEKVKGELAQLGANHVGNIVLEDKHGNLVSLLTIIRWMFKGQKAASGRLPAAGVADSDITGAQKYGMPVLQHLKQGKIDHLQKDLLQLGAIHLRPNLIVLEKRGVSQFPKWARKARAKGGPGSPERRGVIKTFQRILMVAIFVLSPITSLIAKIQTALNKKQLLKEVEYFKGVLYEAGKLGK</sequence>
<dbReference type="Gene3D" id="3.40.50.360">
    <property type="match status" value="1"/>
</dbReference>
<proteinExistence type="predicted"/>
<gene>
    <name evidence="2" type="ORF">B0I18_110174</name>
</gene>
<evidence type="ECO:0000313" key="3">
    <source>
        <dbReference type="Proteomes" id="UP000240572"/>
    </source>
</evidence>
<dbReference type="SUPFAM" id="SSF52218">
    <property type="entry name" value="Flavoproteins"/>
    <property type="match status" value="1"/>
</dbReference>
<comment type="caution">
    <text evidence="2">The sequence shown here is derived from an EMBL/GenBank/DDBJ whole genome shotgun (WGS) entry which is preliminary data.</text>
</comment>
<dbReference type="RefSeq" id="WP_106524673.1">
    <property type="nucleotide sequence ID" value="NZ_PYGD01000010.1"/>
</dbReference>
<evidence type="ECO:0000256" key="1">
    <source>
        <dbReference type="SAM" id="Phobius"/>
    </source>
</evidence>